<dbReference type="GO" id="GO:0005794">
    <property type="term" value="C:Golgi apparatus"/>
    <property type="evidence" value="ECO:0007669"/>
    <property type="project" value="TreeGrafter"/>
</dbReference>
<sequence>MRLLGQLHEMETAFDGFWEKHQLKMEQYLQLWKFEQSFQEVKNAIEFLMGQQAELPDTGYSNPQVKQRLKDLDHFDGMAQCQIQFVQAKLENVCSMFENRQSCFKKLLVAPRPENPPRSKSPLFSPKHGEGSSIPPDTQSGVKPTDTQSEAEATDDTQSEAKPTNTKSEAQPTGTRSRVQSTATRSGARPTATRSGATIESFSLKDLRGLRKDYTRRPDESIISWLVHPWDAAGEATMLDGTEARHLSSLSHDPVIDQEMMREARPCSLWETGPGKCGTKISVCDDLYMQQTQWKTIKQGIQRLEEMAVAEIVFSDNINTKNPDLVPCTPVM</sequence>
<comment type="caution">
    <text evidence="2">The sequence shown here is derived from an EMBL/GenBank/DDBJ whole genome shotgun (WGS) entry which is preliminary data.</text>
</comment>
<dbReference type="GO" id="GO:0009615">
    <property type="term" value="P:response to virus"/>
    <property type="evidence" value="ECO:0007669"/>
    <property type="project" value="TreeGrafter"/>
</dbReference>
<dbReference type="AlphaFoldDB" id="A0A3M0LSP8"/>
<keyword evidence="3" id="KW-1185">Reference proteome</keyword>
<proteinExistence type="predicted"/>
<name>A0A3M0LSP8_HIRRU</name>
<feature type="region of interest" description="Disordered" evidence="1">
    <location>
        <begin position="110"/>
        <end position="197"/>
    </location>
</feature>
<protein>
    <submittedName>
        <fullName evidence="2">Uncharacterized protein</fullName>
    </submittedName>
</protein>
<dbReference type="OrthoDB" id="9906618at2759"/>
<dbReference type="EMBL" id="QRBI01000093">
    <property type="protein sequence ID" value="RMC22037.1"/>
    <property type="molecule type" value="Genomic_DNA"/>
</dbReference>
<feature type="compositionally biased region" description="Polar residues" evidence="1">
    <location>
        <begin position="135"/>
        <end position="151"/>
    </location>
</feature>
<dbReference type="PANTHER" id="PTHR48195:SF1">
    <property type="entry name" value="RIKEN CDNA 2410002F23 GENE"/>
    <property type="match status" value="1"/>
</dbReference>
<dbReference type="InterPro" id="IPR053270">
    <property type="entry name" value="Fv1_restriction_factor"/>
</dbReference>
<reference evidence="2 3" key="1">
    <citation type="submission" date="2018-07" db="EMBL/GenBank/DDBJ databases">
        <title>A high quality draft genome assembly of the barn swallow (H. rustica rustica).</title>
        <authorList>
            <person name="Formenti G."/>
            <person name="Chiara M."/>
            <person name="Poveda L."/>
            <person name="Francoijs K.-J."/>
            <person name="Bonisoli-Alquati A."/>
            <person name="Canova L."/>
            <person name="Gianfranceschi L."/>
            <person name="Horner D.S."/>
            <person name="Saino N."/>
        </authorList>
    </citation>
    <scope>NUCLEOTIDE SEQUENCE [LARGE SCALE GENOMIC DNA]</scope>
    <source>
        <strain evidence="2">Chelidonia</strain>
        <tissue evidence="2">Blood</tissue>
    </source>
</reference>
<dbReference type="Proteomes" id="UP000269221">
    <property type="component" value="Unassembled WGS sequence"/>
</dbReference>
<evidence type="ECO:0000256" key="1">
    <source>
        <dbReference type="SAM" id="MobiDB-lite"/>
    </source>
</evidence>
<feature type="compositionally biased region" description="Polar residues" evidence="1">
    <location>
        <begin position="160"/>
        <end position="185"/>
    </location>
</feature>
<accession>A0A3M0LSP8</accession>
<organism evidence="2 3">
    <name type="scientific">Hirundo rustica rustica</name>
    <dbReference type="NCBI Taxonomy" id="333673"/>
    <lineage>
        <taxon>Eukaryota</taxon>
        <taxon>Metazoa</taxon>
        <taxon>Chordata</taxon>
        <taxon>Craniata</taxon>
        <taxon>Vertebrata</taxon>
        <taxon>Euteleostomi</taxon>
        <taxon>Archelosauria</taxon>
        <taxon>Archosauria</taxon>
        <taxon>Dinosauria</taxon>
        <taxon>Saurischia</taxon>
        <taxon>Theropoda</taxon>
        <taxon>Coelurosauria</taxon>
        <taxon>Aves</taxon>
        <taxon>Neognathae</taxon>
        <taxon>Neoaves</taxon>
        <taxon>Telluraves</taxon>
        <taxon>Australaves</taxon>
        <taxon>Passeriformes</taxon>
        <taxon>Sylvioidea</taxon>
        <taxon>Hirundinidae</taxon>
        <taxon>Hirundo</taxon>
    </lineage>
</organism>
<evidence type="ECO:0000313" key="2">
    <source>
        <dbReference type="EMBL" id="RMC22037.1"/>
    </source>
</evidence>
<dbReference type="PANTHER" id="PTHR48195">
    <property type="entry name" value="FRIEND VIRUS SUSCEPTIBILITY PROTEIN 1"/>
    <property type="match status" value="1"/>
</dbReference>
<dbReference type="STRING" id="333673.A0A3M0LSP8"/>
<gene>
    <name evidence="2" type="ORF">DUI87_02908</name>
</gene>
<evidence type="ECO:0000313" key="3">
    <source>
        <dbReference type="Proteomes" id="UP000269221"/>
    </source>
</evidence>